<feature type="transmembrane region" description="Helical" evidence="11">
    <location>
        <begin position="186"/>
        <end position="208"/>
    </location>
</feature>
<evidence type="ECO:0000313" key="14">
    <source>
        <dbReference type="EnsemblPlants" id="Kaladp0008s0876.1.v1.1"/>
    </source>
</evidence>
<keyword evidence="5 11" id="KW-0472">Membrane</keyword>
<name>A0A7N0SW62_KALFE</name>
<dbReference type="SUPFAM" id="SSF49503">
    <property type="entry name" value="Cupredoxins"/>
    <property type="match status" value="1"/>
</dbReference>
<feature type="domain" description="Phytocyanin" evidence="13">
    <location>
        <begin position="29"/>
        <end position="130"/>
    </location>
</feature>
<keyword evidence="8" id="KW-0449">Lipoprotein</keyword>
<evidence type="ECO:0000256" key="3">
    <source>
        <dbReference type="ARBA" id="ARBA00022622"/>
    </source>
</evidence>
<evidence type="ECO:0000256" key="8">
    <source>
        <dbReference type="ARBA" id="ARBA00023288"/>
    </source>
</evidence>
<dbReference type="Pfam" id="PF02298">
    <property type="entry name" value="Cu_bind_like"/>
    <property type="match status" value="1"/>
</dbReference>
<evidence type="ECO:0000256" key="9">
    <source>
        <dbReference type="ARBA" id="ARBA00035011"/>
    </source>
</evidence>
<dbReference type="PROSITE" id="PS51257">
    <property type="entry name" value="PROKAR_LIPOPROTEIN"/>
    <property type="match status" value="1"/>
</dbReference>
<evidence type="ECO:0000256" key="7">
    <source>
        <dbReference type="ARBA" id="ARBA00023180"/>
    </source>
</evidence>
<organism evidence="14 15">
    <name type="scientific">Kalanchoe fedtschenkoi</name>
    <name type="common">Lavender scallops</name>
    <name type="synonym">South American air plant</name>
    <dbReference type="NCBI Taxonomy" id="63787"/>
    <lineage>
        <taxon>Eukaryota</taxon>
        <taxon>Viridiplantae</taxon>
        <taxon>Streptophyta</taxon>
        <taxon>Embryophyta</taxon>
        <taxon>Tracheophyta</taxon>
        <taxon>Spermatophyta</taxon>
        <taxon>Magnoliopsida</taxon>
        <taxon>eudicotyledons</taxon>
        <taxon>Gunneridae</taxon>
        <taxon>Pentapetalae</taxon>
        <taxon>Saxifragales</taxon>
        <taxon>Crassulaceae</taxon>
        <taxon>Kalanchoe</taxon>
    </lineage>
</organism>
<keyword evidence="3" id="KW-0336">GPI-anchor</keyword>
<dbReference type="GO" id="GO:0098552">
    <property type="term" value="C:side of membrane"/>
    <property type="evidence" value="ECO:0007669"/>
    <property type="project" value="UniProtKB-KW"/>
</dbReference>
<dbReference type="CDD" id="cd11019">
    <property type="entry name" value="OsENODL1_like"/>
    <property type="match status" value="1"/>
</dbReference>
<keyword evidence="2" id="KW-1003">Cell membrane</keyword>
<comment type="subcellular location">
    <subcellularLocation>
        <location evidence="1">Cell membrane</location>
        <topology evidence="1">Lipid-anchor</topology>
        <topology evidence="1">GPI-anchor</topology>
    </subcellularLocation>
</comment>
<evidence type="ECO:0000256" key="6">
    <source>
        <dbReference type="ARBA" id="ARBA00023157"/>
    </source>
</evidence>
<dbReference type="InterPro" id="IPR041846">
    <property type="entry name" value="ENL_dom"/>
</dbReference>
<proteinExistence type="inferred from homology"/>
<keyword evidence="7" id="KW-0325">Glycoprotein</keyword>
<dbReference type="GO" id="GO:0005886">
    <property type="term" value="C:plasma membrane"/>
    <property type="evidence" value="ECO:0007669"/>
    <property type="project" value="UniProtKB-SubCell"/>
</dbReference>
<evidence type="ECO:0000313" key="15">
    <source>
        <dbReference type="Proteomes" id="UP000594263"/>
    </source>
</evidence>
<keyword evidence="4 12" id="KW-0732">Signal</keyword>
<dbReference type="InterPro" id="IPR008972">
    <property type="entry name" value="Cupredoxin"/>
</dbReference>
<feature type="chain" id="PRO_5029707689" description="Phytocyanin domain-containing protein" evidence="12">
    <location>
        <begin position="29"/>
        <end position="210"/>
    </location>
</feature>
<comment type="similarity">
    <text evidence="9">Belongs to the early nodulin-like (ENODL) family.</text>
</comment>
<sequence>MARKMSLSLNLLFGALFLLAAMACSANAYKFVVGGRRGWTLNPTEGYGHWAERNRFQVNDTLYFKYDKNTDSVLFVDEEDYKNCNPNKPLLKLEGGDSVFKFDRSGPFFFITANATNCQRGQKLIVVVLAVRSPPPPPHVQPPAATPPPSPAPTSPPPSAPTPAEDSVPAPSASEVSPPTVKSPGAAALGPAAVLLSAVCVLFGLSVISV</sequence>
<protein>
    <recommendedName>
        <fullName evidence="13">Phytocyanin domain-containing protein</fullName>
    </recommendedName>
</protein>
<feature type="region of interest" description="Disordered" evidence="10">
    <location>
        <begin position="136"/>
        <end position="183"/>
    </location>
</feature>
<evidence type="ECO:0000256" key="11">
    <source>
        <dbReference type="SAM" id="Phobius"/>
    </source>
</evidence>
<evidence type="ECO:0000256" key="4">
    <source>
        <dbReference type="ARBA" id="ARBA00022729"/>
    </source>
</evidence>
<keyword evidence="11" id="KW-1133">Transmembrane helix</keyword>
<evidence type="ECO:0000256" key="5">
    <source>
        <dbReference type="ARBA" id="ARBA00023136"/>
    </source>
</evidence>
<evidence type="ECO:0000259" key="13">
    <source>
        <dbReference type="PROSITE" id="PS51485"/>
    </source>
</evidence>
<evidence type="ECO:0000256" key="12">
    <source>
        <dbReference type="SAM" id="SignalP"/>
    </source>
</evidence>
<keyword evidence="15" id="KW-1185">Reference proteome</keyword>
<keyword evidence="11" id="KW-0812">Transmembrane</keyword>
<dbReference type="Gene3D" id="2.60.40.420">
    <property type="entry name" value="Cupredoxins - blue copper proteins"/>
    <property type="match status" value="1"/>
</dbReference>
<dbReference type="InterPro" id="IPR003245">
    <property type="entry name" value="Phytocyanin_dom"/>
</dbReference>
<dbReference type="PANTHER" id="PTHR33021">
    <property type="entry name" value="BLUE COPPER PROTEIN"/>
    <property type="match status" value="1"/>
</dbReference>
<feature type="signal peptide" evidence="12">
    <location>
        <begin position="1"/>
        <end position="28"/>
    </location>
</feature>
<dbReference type="Gramene" id="Kaladp0008s0876.1.v1.1">
    <property type="protein sequence ID" value="Kaladp0008s0876.1.v1.1"/>
    <property type="gene ID" value="Kaladp0008s0876.v1.1"/>
</dbReference>
<dbReference type="EnsemblPlants" id="Kaladp0008s0876.1.v1.1">
    <property type="protein sequence ID" value="Kaladp0008s0876.1.v1.1"/>
    <property type="gene ID" value="Kaladp0008s0876.v1.1"/>
</dbReference>
<feature type="compositionally biased region" description="Pro residues" evidence="10">
    <location>
        <begin position="136"/>
        <end position="161"/>
    </location>
</feature>
<evidence type="ECO:0000256" key="2">
    <source>
        <dbReference type="ARBA" id="ARBA00022475"/>
    </source>
</evidence>
<evidence type="ECO:0000256" key="1">
    <source>
        <dbReference type="ARBA" id="ARBA00004609"/>
    </source>
</evidence>
<dbReference type="PANTHER" id="PTHR33021:SF509">
    <property type="entry name" value="PHYTOCYANIN DOMAIN-CONTAINING PROTEIN"/>
    <property type="match status" value="1"/>
</dbReference>
<dbReference type="GO" id="GO:0009055">
    <property type="term" value="F:electron transfer activity"/>
    <property type="evidence" value="ECO:0007669"/>
    <property type="project" value="InterPro"/>
</dbReference>
<feature type="compositionally biased region" description="Low complexity" evidence="10">
    <location>
        <begin position="162"/>
        <end position="183"/>
    </location>
</feature>
<dbReference type="InterPro" id="IPR039391">
    <property type="entry name" value="Phytocyanin-like"/>
</dbReference>
<evidence type="ECO:0000256" key="10">
    <source>
        <dbReference type="SAM" id="MobiDB-lite"/>
    </source>
</evidence>
<dbReference type="OMA" id="YFSCNTK"/>
<dbReference type="AlphaFoldDB" id="A0A7N0SW62"/>
<dbReference type="Proteomes" id="UP000594263">
    <property type="component" value="Unplaced"/>
</dbReference>
<accession>A0A7N0SW62</accession>
<dbReference type="FunFam" id="2.60.40.420:FF:000010">
    <property type="entry name" value="Early nodulin-like protein 1"/>
    <property type="match status" value="1"/>
</dbReference>
<dbReference type="PROSITE" id="PS51485">
    <property type="entry name" value="PHYTOCYANIN"/>
    <property type="match status" value="1"/>
</dbReference>
<reference evidence="14" key="1">
    <citation type="submission" date="2021-01" db="UniProtKB">
        <authorList>
            <consortium name="EnsemblPlants"/>
        </authorList>
    </citation>
    <scope>IDENTIFICATION</scope>
</reference>
<keyword evidence="6" id="KW-1015">Disulfide bond</keyword>